<proteinExistence type="predicted"/>
<dbReference type="RefSeq" id="WP_155175772.1">
    <property type="nucleotide sequence ID" value="NZ_BAAAFL010000016.1"/>
</dbReference>
<evidence type="ECO:0000313" key="2">
    <source>
        <dbReference type="Proteomes" id="UP000798808"/>
    </source>
</evidence>
<dbReference type="NCBIfam" id="TIGR03519">
    <property type="entry name" value="T9SS_PorP_fam"/>
    <property type="match status" value="1"/>
</dbReference>
<dbReference type="Proteomes" id="UP000798808">
    <property type="component" value="Unassembled WGS sequence"/>
</dbReference>
<dbReference type="EMBL" id="SMLW01000661">
    <property type="protein sequence ID" value="MTI28340.1"/>
    <property type="molecule type" value="Genomic_DNA"/>
</dbReference>
<accession>A0ABW9RZ68</accession>
<dbReference type="InterPro" id="IPR019861">
    <property type="entry name" value="PorP/SprF_Bacteroidetes"/>
</dbReference>
<comment type="caution">
    <text evidence="1">The sequence shown here is derived from an EMBL/GenBank/DDBJ whole genome shotgun (WGS) entry which is preliminary data.</text>
</comment>
<gene>
    <name evidence="1" type="ORF">E1163_25510</name>
</gene>
<keyword evidence="2" id="KW-1185">Reference proteome</keyword>
<protein>
    <submittedName>
        <fullName evidence="1">Type IX secretion system membrane protein PorP/SprF</fullName>
    </submittedName>
</protein>
<dbReference type="Pfam" id="PF11751">
    <property type="entry name" value="PorP_SprF"/>
    <property type="match status" value="1"/>
</dbReference>
<organism evidence="1 2">
    <name type="scientific">Fulvivirga kasyanovii</name>
    <dbReference type="NCBI Taxonomy" id="396812"/>
    <lineage>
        <taxon>Bacteria</taxon>
        <taxon>Pseudomonadati</taxon>
        <taxon>Bacteroidota</taxon>
        <taxon>Cytophagia</taxon>
        <taxon>Cytophagales</taxon>
        <taxon>Fulvivirgaceae</taxon>
        <taxon>Fulvivirga</taxon>
    </lineage>
</organism>
<reference evidence="1 2" key="1">
    <citation type="submission" date="2019-02" db="EMBL/GenBank/DDBJ databases">
        <authorList>
            <person name="Goldberg S.R."/>
            <person name="Haltli B.A."/>
            <person name="Correa H."/>
            <person name="Russell K.G."/>
        </authorList>
    </citation>
    <scope>NUCLEOTIDE SEQUENCE [LARGE SCALE GENOMIC DNA]</scope>
    <source>
        <strain evidence="1 2">JCM 16186</strain>
    </source>
</reference>
<sequence length="300" mass="34174">MTRTMLPKYIILPLLILTIHNSFAQQYSSSSLYMYDMKLVNPAFAGTGEKQIFTADYHTTLTNFNGHPYRLFITYENNLSKINSGIGTIVSYNEIGPFTEFSGNLLYDYQYKLGEQKKVSFGTSLTYKRSSIDENEIRPLDPNDPVLAQSDFSSNDVSLHLAVLLMVKSTRVGLGAYNLLKTENNEYLAQADSRVLFFNLENKYNLVEWLSLRPSLLYQTDFSNTWLDVNTIIEIKKLVLIGANYQIRGDRDNNLNINGGVAIKDRAEILLHAYSSAYKKTFKGLDPGLNFEAMVRFKIQ</sequence>
<name>A0ABW9RZ68_9BACT</name>
<evidence type="ECO:0000313" key="1">
    <source>
        <dbReference type="EMBL" id="MTI28340.1"/>
    </source>
</evidence>